<dbReference type="SUPFAM" id="SSF56925">
    <property type="entry name" value="OMPA-like"/>
    <property type="match status" value="1"/>
</dbReference>
<keyword evidence="1 2" id="KW-0732">Signal</keyword>
<feature type="chain" id="PRO_5029012868" evidence="2">
    <location>
        <begin position="23"/>
        <end position="194"/>
    </location>
</feature>
<evidence type="ECO:0000256" key="1">
    <source>
        <dbReference type="ARBA" id="ARBA00022729"/>
    </source>
</evidence>
<dbReference type="RefSeq" id="WP_273249853.1">
    <property type="nucleotide sequence ID" value="NZ_VENJ01000013.1"/>
</dbReference>
<evidence type="ECO:0000256" key="2">
    <source>
        <dbReference type="SAM" id="SignalP"/>
    </source>
</evidence>
<evidence type="ECO:0000259" key="3">
    <source>
        <dbReference type="Pfam" id="PF13505"/>
    </source>
</evidence>
<accession>A0A7C9HBE6</accession>
<gene>
    <name evidence="4" type="ORF">FH759_10290</name>
</gene>
<feature type="signal peptide" evidence="2">
    <location>
        <begin position="1"/>
        <end position="22"/>
    </location>
</feature>
<protein>
    <submittedName>
        <fullName evidence="4">Porin family protein</fullName>
    </submittedName>
</protein>
<name>A0A7C9HBE6_9RHOB</name>
<comment type="caution">
    <text evidence="4">The sequence shown here is derived from an EMBL/GenBank/DDBJ whole genome shotgun (WGS) entry which is preliminary data.</text>
</comment>
<reference evidence="4 5" key="1">
    <citation type="submission" date="2019-06" db="EMBL/GenBank/DDBJ databases">
        <title>Enrichment of Autotrophic Halophilic Microorganisms from Red Sea Brine Pool Using Microbial Electrosynthesis System.</title>
        <authorList>
            <person name="Alqahtani M.F."/>
            <person name="Bajracharya S."/>
            <person name="Katuri K.P."/>
            <person name="Ali M."/>
            <person name="Saikaly P.E."/>
        </authorList>
    </citation>
    <scope>NUCLEOTIDE SEQUENCE [LARGE SCALE GENOMIC DNA]</scope>
    <source>
        <strain evidence="4">MES6</strain>
    </source>
</reference>
<dbReference type="Proteomes" id="UP000483078">
    <property type="component" value="Unassembled WGS sequence"/>
</dbReference>
<evidence type="ECO:0000313" key="4">
    <source>
        <dbReference type="EMBL" id="MTJ05064.1"/>
    </source>
</evidence>
<sequence>MTIKTPFILAAATAALALPAYAGSNAPAQPDPVVPQPAPAAPVGFDWTGGYVGGQLGYGSFDTGTADDGGAIGGVHAGYDFDFGQWVVGAGLDYDFADITAGGITLDNVARLKVRGGYDLGNGGLAYATAGGARAYTASSGDDDGYFFGAGYEHMVTDTFSVSGELLHHQFDNFGGGGTDFDANTVQVRGSFRF</sequence>
<dbReference type="InterPro" id="IPR011250">
    <property type="entry name" value="OMP/PagP_B-barrel"/>
</dbReference>
<dbReference type="InterPro" id="IPR027385">
    <property type="entry name" value="Beta-barrel_OMP"/>
</dbReference>
<proteinExistence type="predicted"/>
<dbReference type="Pfam" id="PF13505">
    <property type="entry name" value="OMP_b-brl"/>
    <property type="match status" value="1"/>
</dbReference>
<evidence type="ECO:0000313" key="5">
    <source>
        <dbReference type="Proteomes" id="UP000483078"/>
    </source>
</evidence>
<dbReference type="EMBL" id="VENJ01000013">
    <property type="protein sequence ID" value="MTJ05064.1"/>
    <property type="molecule type" value="Genomic_DNA"/>
</dbReference>
<organism evidence="4 5">
    <name type="scientific">Sediminimonas qiaohouensis</name>
    <dbReference type="NCBI Taxonomy" id="552061"/>
    <lineage>
        <taxon>Bacteria</taxon>
        <taxon>Pseudomonadati</taxon>
        <taxon>Pseudomonadota</taxon>
        <taxon>Alphaproteobacteria</taxon>
        <taxon>Rhodobacterales</taxon>
        <taxon>Roseobacteraceae</taxon>
        <taxon>Sediminimonas</taxon>
    </lineage>
</organism>
<dbReference type="AlphaFoldDB" id="A0A7C9HBE6"/>
<feature type="domain" description="Outer membrane protein beta-barrel" evidence="3">
    <location>
        <begin position="14"/>
        <end position="194"/>
    </location>
</feature>